<protein>
    <submittedName>
        <fullName evidence="2">Uncharacterized protein</fullName>
    </submittedName>
</protein>
<reference evidence="2 3" key="1">
    <citation type="submission" date="2024-03" db="EMBL/GenBank/DDBJ databases">
        <title>Human intestinal bacterial collection.</title>
        <authorList>
            <person name="Pauvert C."/>
            <person name="Hitch T.C.A."/>
            <person name="Clavel T."/>
        </authorList>
    </citation>
    <scope>NUCLEOTIDE SEQUENCE [LARGE SCALE GENOMIC DNA]</scope>
    <source>
        <strain evidence="2 3">CLA-AA-H175</strain>
    </source>
</reference>
<dbReference type="EMBL" id="JBBMEO010000049">
    <property type="protein sequence ID" value="MEQ2363251.1"/>
    <property type="molecule type" value="Genomic_DNA"/>
</dbReference>
<evidence type="ECO:0000256" key="1">
    <source>
        <dbReference type="SAM" id="MobiDB-lite"/>
    </source>
</evidence>
<gene>
    <name evidence="2" type="ORF">WMO44_14050</name>
</gene>
<dbReference type="Proteomes" id="UP001457197">
    <property type="component" value="Unassembled WGS sequence"/>
</dbReference>
<keyword evidence="3" id="KW-1185">Reference proteome</keyword>
<feature type="region of interest" description="Disordered" evidence="1">
    <location>
        <begin position="36"/>
        <end position="56"/>
    </location>
</feature>
<evidence type="ECO:0000313" key="3">
    <source>
        <dbReference type="Proteomes" id="UP001457197"/>
    </source>
</evidence>
<organism evidence="2 3">
    <name type="scientific">Faecalibacterium tardum</name>
    <dbReference type="NCBI Taxonomy" id="3133156"/>
    <lineage>
        <taxon>Bacteria</taxon>
        <taxon>Bacillati</taxon>
        <taxon>Bacillota</taxon>
        <taxon>Clostridia</taxon>
        <taxon>Eubacteriales</taxon>
        <taxon>Oscillospiraceae</taxon>
        <taxon>Faecalibacterium</taxon>
    </lineage>
</organism>
<accession>A0ABV1AZS6</accession>
<evidence type="ECO:0000313" key="2">
    <source>
        <dbReference type="EMBL" id="MEQ2363251.1"/>
    </source>
</evidence>
<sequence length="56" mass="6061">MNNDEINEDTIKNSHCSKIHSGNRVYRKALPLPAGIPKGLPSVKRNTGASADTPVF</sequence>
<name>A0ABV1AZS6_9FIRM</name>
<proteinExistence type="predicted"/>
<comment type="caution">
    <text evidence="2">The sequence shown here is derived from an EMBL/GenBank/DDBJ whole genome shotgun (WGS) entry which is preliminary data.</text>
</comment>